<evidence type="ECO:0000256" key="6">
    <source>
        <dbReference type="ARBA" id="ARBA00023239"/>
    </source>
</evidence>
<dbReference type="HAMAP" id="MF_00323">
    <property type="entry name" value="Ferrochelatase"/>
    <property type="match status" value="1"/>
</dbReference>
<dbReference type="InterPro" id="IPR001015">
    <property type="entry name" value="Ferrochelatase"/>
</dbReference>
<protein>
    <recommendedName>
        <fullName evidence="9 10">Ferrochelatase</fullName>
        <ecNumber evidence="9 10">4.98.1.1</ecNumber>
    </recommendedName>
    <alternativeName>
        <fullName evidence="9">Heme synthase</fullName>
    </alternativeName>
    <alternativeName>
        <fullName evidence="9">Protoheme ferro-lyase</fullName>
    </alternativeName>
</protein>
<evidence type="ECO:0000256" key="10">
    <source>
        <dbReference type="RuleBase" id="RU000607"/>
    </source>
</evidence>
<evidence type="ECO:0000256" key="5">
    <source>
        <dbReference type="ARBA" id="ARBA00023133"/>
    </source>
</evidence>
<evidence type="ECO:0000256" key="3">
    <source>
        <dbReference type="ARBA" id="ARBA00022723"/>
    </source>
</evidence>
<dbReference type="FunFam" id="3.40.50.1400:FF:000002">
    <property type="entry name" value="Ferrochelatase"/>
    <property type="match status" value="1"/>
</dbReference>
<dbReference type="CDD" id="cd00419">
    <property type="entry name" value="Ferrochelatase_C"/>
    <property type="match status" value="1"/>
</dbReference>
<dbReference type="InterPro" id="IPR033659">
    <property type="entry name" value="Ferrochelatase_N"/>
</dbReference>
<dbReference type="Proteomes" id="UP000198461">
    <property type="component" value="Unassembled WGS sequence"/>
</dbReference>
<comment type="catalytic activity">
    <reaction evidence="9 10">
        <text>heme b + 2 H(+) = protoporphyrin IX + Fe(2+)</text>
        <dbReference type="Rhea" id="RHEA:22584"/>
        <dbReference type="ChEBI" id="CHEBI:15378"/>
        <dbReference type="ChEBI" id="CHEBI:29033"/>
        <dbReference type="ChEBI" id="CHEBI:57306"/>
        <dbReference type="ChEBI" id="CHEBI:60344"/>
        <dbReference type="EC" id="4.98.1.1"/>
    </reaction>
</comment>
<proteinExistence type="inferred from homology"/>
<dbReference type="RefSeq" id="WP_074200605.1">
    <property type="nucleotide sequence ID" value="NZ_FSRE01000001.1"/>
</dbReference>
<comment type="pathway">
    <text evidence="9 10">Porphyrin-containing compound metabolism; protoheme biosynthesis; protoheme from protoporphyrin-IX: step 1/1.</text>
</comment>
<dbReference type="PANTHER" id="PTHR11108">
    <property type="entry name" value="FERROCHELATASE"/>
    <property type="match status" value="1"/>
</dbReference>
<keyword evidence="4 9" id="KW-0408">Iron</keyword>
<dbReference type="STRING" id="364032.SAMN05443662_0275"/>
<organism evidence="12 13">
    <name type="scientific">Sulfurivirga caldicuralii</name>
    <dbReference type="NCBI Taxonomy" id="364032"/>
    <lineage>
        <taxon>Bacteria</taxon>
        <taxon>Pseudomonadati</taxon>
        <taxon>Pseudomonadota</taxon>
        <taxon>Gammaproteobacteria</taxon>
        <taxon>Thiotrichales</taxon>
        <taxon>Piscirickettsiaceae</taxon>
        <taxon>Sulfurivirga</taxon>
    </lineage>
</organism>
<evidence type="ECO:0000313" key="13">
    <source>
        <dbReference type="Proteomes" id="UP000198461"/>
    </source>
</evidence>
<evidence type="ECO:0000256" key="9">
    <source>
        <dbReference type="HAMAP-Rule" id="MF_00323"/>
    </source>
</evidence>
<comment type="catalytic activity">
    <reaction evidence="8">
        <text>Fe-coproporphyrin III + 2 H(+) = coproporphyrin III + Fe(2+)</text>
        <dbReference type="Rhea" id="RHEA:49572"/>
        <dbReference type="ChEBI" id="CHEBI:15378"/>
        <dbReference type="ChEBI" id="CHEBI:29033"/>
        <dbReference type="ChEBI" id="CHEBI:68438"/>
        <dbReference type="ChEBI" id="CHEBI:131725"/>
        <dbReference type="EC" id="4.99.1.9"/>
    </reaction>
    <physiologicalReaction direction="right-to-left" evidence="8">
        <dbReference type="Rhea" id="RHEA:49574"/>
    </physiologicalReaction>
</comment>
<dbReference type="EMBL" id="FSRE01000001">
    <property type="protein sequence ID" value="SIN71928.1"/>
    <property type="molecule type" value="Genomic_DNA"/>
</dbReference>
<dbReference type="SUPFAM" id="SSF53800">
    <property type="entry name" value="Chelatase"/>
    <property type="match status" value="1"/>
</dbReference>
<comment type="similarity">
    <text evidence="1 9 10">Belongs to the ferrochelatase family.</text>
</comment>
<dbReference type="InterPro" id="IPR033644">
    <property type="entry name" value="Ferrochelatase_C"/>
</dbReference>
<evidence type="ECO:0000256" key="7">
    <source>
        <dbReference type="ARBA" id="ARBA00023244"/>
    </source>
</evidence>
<dbReference type="GO" id="GO:0006783">
    <property type="term" value="P:heme biosynthetic process"/>
    <property type="evidence" value="ECO:0007669"/>
    <property type="project" value="UniProtKB-UniRule"/>
</dbReference>
<keyword evidence="2 9" id="KW-0963">Cytoplasm</keyword>
<keyword evidence="5 9" id="KW-0350">Heme biosynthesis</keyword>
<evidence type="ECO:0000256" key="8">
    <source>
        <dbReference type="ARBA" id="ARBA00024536"/>
    </source>
</evidence>
<feature type="region of interest" description="Disordered" evidence="11">
    <location>
        <begin position="345"/>
        <end position="370"/>
    </location>
</feature>
<dbReference type="GO" id="GO:0005737">
    <property type="term" value="C:cytoplasm"/>
    <property type="evidence" value="ECO:0007669"/>
    <property type="project" value="UniProtKB-SubCell"/>
</dbReference>
<keyword evidence="7 9" id="KW-0627">Porphyrin biosynthesis</keyword>
<dbReference type="PROSITE" id="PS00534">
    <property type="entry name" value="FERROCHELATASE"/>
    <property type="match status" value="1"/>
</dbReference>
<dbReference type="UniPathway" id="UPA00252">
    <property type="reaction ID" value="UER00325"/>
</dbReference>
<accession>A0A1N6DMB9</accession>
<feature type="binding site" evidence="9">
    <location>
        <position position="295"/>
    </location>
    <ligand>
        <name>Fe(2+)</name>
        <dbReference type="ChEBI" id="CHEBI:29033"/>
    </ligand>
</feature>
<evidence type="ECO:0000256" key="4">
    <source>
        <dbReference type="ARBA" id="ARBA00023004"/>
    </source>
</evidence>
<evidence type="ECO:0000256" key="11">
    <source>
        <dbReference type="SAM" id="MobiDB-lite"/>
    </source>
</evidence>
<dbReference type="NCBIfam" id="TIGR00109">
    <property type="entry name" value="hemH"/>
    <property type="match status" value="1"/>
</dbReference>
<dbReference type="EC" id="4.98.1.1" evidence="9 10"/>
<dbReference type="PANTHER" id="PTHR11108:SF1">
    <property type="entry name" value="FERROCHELATASE, MITOCHONDRIAL"/>
    <property type="match status" value="1"/>
</dbReference>
<evidence type="ECO:0000256" key="1">
    <source>
        <dbReference type="ARBA" id="ARBA00007718"/>
    </source>
</evidence>
<feature type="binding site" evidence="9">
    <location>
        <position position="214"/>
    </location>
    <ligand>
        <name>Fe(2+)</name>
        <dbReference type="ChEBI" id="CHEBI:29033"/>
    </ligand>
</feature>
<reference evidence="12 13" key="1">
    <citation type="submission" date="2016-11" db="EMBL/GenBank/DDBJ databases">
        <authorList>
            <person name="Jaros S."/>
            <person name="Januszkiewicz K."/>
            <person name="Wedrychowicz H."/>
        </authorList>
    </citation>
    <scope>NUCLEOTIDE SEQUENCE [LARGE SCALE GENOMIC DNA]</scope>
    <source>
        <strain evidence="12 13">DSM 17737</strain>
    </source>
</reference>
<dbReference type="GO" id="GO:0004325">
    <property type="term" value="F:ferrochelatase activity"/>
    <property type="evidence" value="ECO:0007669"/>
    <property type="project" value="UniProtKB-UniRule"/>
</dbReference>
<keyword evidence="3 9" id="KW-0479">Metal-binding</keyword>
<gene>
    <name evidence="9" type="primary">hemH</name>
    <name evidence="12" type="ORF">SAMN05443662_0275</name>
</gene>
<name>A0A1N6DMB9_9GAMM</name>
<dbReference type="OrthoDB" id="9809741at2"/>
<dbReference type="CDD" id="cd03411">
    <property type="entry name" value="Ferrochelatase_N"/>
    <property type="match status" value="1"/>
</dbReference>
<comment type="function">
    <text evidence="9 10">Catalyzes the ferrous insertion into protoporphyrin IX.</text>
</comment>
<evidence type="ECO:0000256" key="2">
    <source>
        <dbReference type="ARBA" id="ARBA00022490"/>
    </source>
</evidence>
<keyword evidence="13" id="KW-1185">Reference proteome</keyword>
<comment type="subcellular location">
    <subcellularLocation>
        <location evidence="9 10">Cytoplasm</location>
    </subcellularLocation>
</comment>
<dbReference type="Gene3D" id="3.40.50.1400">
    <property type="match status" value="2"/>
</dbReference>
<dbReference type="GO" id="GO:0046872">
    <property type="term" value="F:metal ion binding"/>
    <property type="evidence" value="ECO:0007669"/>
    <property type="project" value="UniProtKB-KW"/>
</dbReference>
<dbReference type="AlphaFoldDB" id="A0A1N6DMB9"/>
<dbReference type="InterPro" id="IPR019772">
    <property type="entry name" value="Ferrochelatase_AS"/>
</dbReference>
<keyword evidence="6 9" id="KW-0456">Lyase</keyword>
<sequence length="370" mass="41667">MQYLGQTDYNHAEPPALGILITNLGTPDAPTPEALKPYLKEFLEDPRVVEPPPARWLWKLILNLLIIPKRKHSSAEAYASVWDSEGPGAPLLNISQRQLDKLKAQLSSQLQGRVEFALGMRYGNPSIASALRELKARNVQRLLVLPLYPQYAAATTGSTFDAVSAELQRWRWVPELRFVNHYHDHPGYIDALANSIRDYQAEHGTPDKLIFSYHGIPKRYWDNGDPYPCTCHATTRMVAEKLGLAPDQVMTTFQSRFGKEEWVKPYTDETLKALPAQGIKHVQVICPGFSADCLETIEEIDEENREYFMEAGGERFGYIPALNDRDDHIAALADLVQQHARGWPEAEGAVPSEEELAARQQRAKTLGARN</sequence>
<evidence type="ECO:0000313" key="12">
    <source>
        <dbReference type="EMBL" id="SIN71928.1"/>
    </source>
</evidence>
<dbReference type="Pfam" id="PF00762">
    <property type="entry name" value="Ferrochelatase"/>
    <property type="match status" value="1"/>
</dbReference>